<reference evidence="1 2" key="1">
    <citation type="submission" date="2018-03" db="EMBL/GenBank/DDBJ databases">
        <title>Genomic Encyclopedia of Type Strains, Phase III (KMG-III): the genomes of soil and plant-associated and newly described type strains.</title>
        <authorList>
            <person name="Whitman W."/>
        </authorList>
    </citation>
    <scope>NUCLEOTIDE SEQUENCE [LARGE SCALE GENOMIC DNA]</scope>
    <source>
        <strain evidence="1 2">CGMCC 1.12700</strain>
    </source>
</reference>
<comment type="caution">
    <text evidence="1">The sequence shown here is derived from an EMBL/GenBank/DDBJ whole genome shotgun (WGS) entry which is preliminary data.</text>
</comment>
<gene>
    <name evidence="1" type="ORF">B0I18_105102</name>
</gene>
<protein>
    <submittedName>
        <fullName evidence="1">Uncharacterized protein</fullName>
    </submittedName>
</protein>
<evidence type="ECO:0000313" key="2">
    <source>
        <dbReference type="Proteomes" id="UP000240572"/>
    </source>
</evidence>
<dbReference type="EMBL" id="PYGD01000005">
    <property type="protein sequence ID" value="PSK91519.1"/>
    <property type="molecule type" value="Genomic_DNA"/>
</dbReference>
<proteinExistence type="predicted"/>
<dbReference type="AlphaFoldDB" id="A0A2P8D2W5"/>
<sequence length="87" mass="10285">MTGIKTRPIKHVVTRHCRSYIFNKFNIFDSHKIAPSRHFFRAFSFLTAKADNCFNFFNKFYKVCPALFLASFEAQDQHVKKHKTVVI</sequence>
<dbReference type="Proteomes" id="UP000240572">
    <property type="component" value="Unassembled WGS sequence"/>
</dbReference>
<evidence type="ECO:0000313" key="1">
    <source>
        <dbReference type="EMBL" id="PSK91519.1"/>
    </source>
</evidence>
<accession>A0A2P8D2W5</accession>
<organism evidence="1 2">
    <name type="scientific">Taibaiella chishuiensis</name>
    <dbReference type="NCBI Taxonomy" id="1434707"/>
    <lineage>
        <taxon>Bacteria</taxon>
        <taxon>Pseudomonadati</taxon>
        <taxon>Bacteroidota</taxon>
        <taxon>Chitinophagia</taxon>
        <taxon>Chitinophagales</taxon>
        <taxon>Chitinophagaceae</taxon>
        <taxon>Taibaiella</taxon>
    </lineage>
</organism>
<keyword evidence="2" id="KW-1185">Reference proteome</keyword>
<name>A0A2P8D2W5_9BACT</name>